<accession>A0A066VGE7</accession>
<evidence type="ECO:0000259" key="3">
    <source>
        <dbReference type="Pfam" id="PF07859"/>
    </source>
</evidence>
<dbReference type="PANTHER" id="PTHR48081:SF5">
    <property type="entry name" value="ALPHA_BETA HYDROLASE FOLD-3 DOMAIN-CONTAINING PROTEIN"/>
    <property type="match status" value="1"/>
</dbReference>
<gene>
    <name evidence="4" type="ORF">K437DRAFT_240579</name>
</gene>
<organism evidence="4 5">
    <name type="scientific">Tilletiaria anomala (strain ATCC 24038 / CBS 436.72 / UBC 951)</name>
    <dbReference type="NCBI Taxonomy" id="1037660"/>
    <lineage>
        <taxon>Eukaryota</taxon>
        <taxon>Fungi</taxon>
        <taxon>Dikarya</taxon>
        <taxon>Basidiomycota</taxon>
        <taxon>Ustilaginomycotina</taxon>
        <taxon>Exobasidiomycetes</taxon>
        <taxon>Georgefischeriales</taxon>
        <taxon>Tilletiariaceae</taxon>
        <taxon>Tilletiaria</taxon>
    </lineage>
</organism>
<protein>
    <submittedName>
        <fullName evidence="4">Alpha/beta-hydrolase</fullName>
    </submittedName>
</protein>
<dbReference type="Pfam" id="PF07859">
    <property type="entry name" value="Abhydrolase_3"/>
    <property type="match status" value="1"/>
</dbReference>
<evidence type="ECO:0000313" key="4">
    <source>
        <dbReference type="EMBL" id="KDN37665.1"/>
    </source>
</evidence>
<feature type="region of interest" description="Disordered" evidence="2">
    <location>
        <begin position="962"/>
        <end position="1062"/>
    </location>
</feature>
<comment type="caution">
    <text evidence="4">The sequence shown here is derived from an EMBL/GenBank/DDBJ whole genome shotgun (WGS) entry which is preliminary data.</text>
</comment>
<dbReference type="SUPFAM" id="SSF53474">
    <property type="entry name" value="alpha/beta-Hydrolases"/>
    <property type="match status" value="1"/>
</dbReference>
<feature type="region of interest" description="Disordered" evidence="2">
    <location>
        <begin position="432"/>
        <end position="459"/>
    </location>
</feature>
<dbReference type="InterPro" id="IPR029058">
    <property type="entry name" value="AB_hydrolase_fold"/>
</dbReference>
<dbReference type="STRING" id="1037660.A0A066VGE7"/>
<dbReference type="RefSeq" id="XP_013240445.1">
    <property type="nucleotide sequence ID" value="XM_013384991.1"/>
</dbReference>
<feature type="compositionally biased region" description="Basic and acidic residues" evidence="2">
    <location>
        <begin position="1040"/>
        <end position="1053"/>
    </location>
</feature>
<dbReference type="GO" id="GO:0016787">
    <property type="term" value="F:hydrolase activity"/>
    <property type="evidence" value="ECO:0007669"/>
    <property type="project" value="UniProtKB-KW"/>
</dbReference>
<proteinExistence type="predicted"/>
<keyword evidence="5" id="KW-1185">Reference proteome</keyword>
<reference evidence="4 5" key="1">
    <citation type="submission" date="2014-05" db="EMBL/GenBank/DDBJ databases">
        <title>Draft genome sequence of a rare smut relative, Tilletiaria anomala UBC 951.</title>
        <authorList>
            <consortium name="DOE Joint Genome Institute"/>
            <person name="Toome M."/>
            <person name="Kuo A."/>
            <person name="Henrissat B."/>
            <person name="Lipzen A."/>
            <person name="Tritt A."/>
            <person name="Yoshinaga Y."/>
            <person name="Zane M."/>
            <person name="Barry K."/>
            <person name="Grigoriev I.V."/>
            <person name="Spatafora J.W."/>
            <person name="Aimea M.C."/>
        </authorList>
    </citation>
    <scope>NUCLEOTIDE SEQUENCE [LARGE SCALE GENOMIC DNA]</scope>
    <source>
        <strain evidence="4 5">UBC 951</strain>
    </source>
</reference>
<dbReference type="Proteomes" id="UP000027361">
    <property type="component" value="Unassembled WGS sequence"/>
</dbReference>
<sequence length="1062" mass="117382">MTITTLAIGASITPIVIKTFFKHYLEQARKSREDRHTEASDEILFRETFAIVRKFCQIATHDTVDSLQSFTNTHVPSPPSATVIGVLIPLSSCDNAARILIEYFGPDDLQNVVGGEKWWQVRSLAGIEAEWIAQTSDWNLGKHVEREMAREEQKYQGTGNGTATAIGGEGGGARPQGKPDLQAAAQRARWSEKSKHTKRHNAKMSKRAGNWKDHTVGRIVRVVHNNRDGAAAAQAKQEGGKDAQGCDSGPAWEEVDLDGNEFDENAFAAFENLDRLKRVLLYCHGGAYYWGSINTHRYQIIRYARKFGGRAFAVNYRKAPNQYPWPCPLHDLLAAYLYLIRPPPEAKHKAVDPAHLVLAGDSAGGGMSLALLTLLRDMDLPMPAGAVLISPWCDMTHSFPSILQNIDTDIIPPYGFIHKPSTLWPVFSTAPEATAEDNTGGDGSKKADPPPVKGQQDVSQTICAALSSTENSHAVNHDRSKKWDIPGEAAEDVAMPSTPKFLYSDPIEIRVTDPEHKKEWGDKIVVKGQIQQYATNAQLGHPLCSPILHGSLGGLPPLYILAGNGEVLRDEIIYLAHRAARPMEYPLSEYHLQRRPRSRDSMKKYDSKPTKVHFQLFDEMCHVLTVFSFTTQAKYAYRAISSFVKHVTGAPTSYIDPFPDFHQDQRLKVMRSETHSSSLNLSVDAITLTNDSTASAQPGQQEEGAGSSSSAGLMHVLAQLHISDIASDAVIGGSCTADSPTTMTPVTPLTPNRTPSPRIASAEPHDVEAADDIKLTAHQFEQKRKATLREGKRRLVSLGVQNEYSGAVPLLRPSFQEYMIRERVDIRGKIRPMEPEEHFAALQLPPDEIGIIKEGPAVRYMTGQRLWAKKFKSEAKRVAKRKAQNEAKALCILRRAAQRGLLNTPNHGVAKYTTAGRTVTWTTGMRYGPMDLSDETPPPSAIAGRRDTEDALALLQTSLRARAKLGGTTPTGSTGAPKQSGAEKEHRKRPAGGGIRLWTSAMNTLHRKKVHVDPMSERQEDEGMRKLGERGRRSRRERLKNRCVEETDLRRTADQVNHGGVK</sequence>
<feature type="compositionally biased region" description="Low complexity" evidence="2">
    <location>
        <begin position="966"/>
        <end position="975"/>
    </location>
</feature>
<evidence type="ECO:0000256" key="2">
    <source>
        <dbReference type="SAM" id="MobiDB-lite"/>
    </source>
</evidence>
<evidence type="ECO:0000256" key="1">
    <source>
        <dbReference type="ARBA" id="ARBA00022801"/>
    </source>
</evidence>
<evidence type="ECO:0000313" key="5">
    <source>
        <dbReference type="Proteomes" id="UP000027361"/>
    </source>
</evidence>
<feature type="domain" description="Alpha/beta hydrolase fold-3" evidence="3">
    <location>
        <begin position="280"/>
        <end position="402"/>
    </location>
</feature>
<dbReference type="OrthoDB" id="1662883at2759"/>
<dbReference type="EMBL" id="JMSN01000134">
    <property type="protein sequence ID" value="KDN37665.1"/>
    <property type="molecule type" value="Genomic_DNA"/>
</dbReference>
<dbReference type="Gene3D" id="3.40.50.1820">
    <property type="entry name" value="alpha/beta hydrolase"/>
    <property type="match status" value="2"/>
</dbReference>
<feature type="compositionally biased region" description="Basic and acidic residues" evidence="2">
    <location>
        <begin position="1011"/>
        <end position="1031"/>
    </location>
</feature>
<dbReference type="HOGENOM" id="CLU_004893_1_0_1"/>
<dbReference type="InterPro" id="IPR050300">
    <property type="entry name" value="GDXG_lipolytic_enzyme"/>
</dbReference>
<dbReference type="OMA" id="PHWVRTE"/>
<dbReference type="PANTHER" id="PTHR48081">
    <property type="entry name" value="AB HYDROLASE SUPERFAMILY PROTEIN C4A8.06C"/>
    <property type="match status" value="1"/>
</dbReference>
<dbReference type="AlphaFoldDB" id="A0A066VGE7"/>
<feature type="compositionally biased region" description="Low complexity" evidence="2">
    <location>
        <begin position="740"/>
        <end position="751"/>
    </location>
</feature>
<feature type="region of interest" description="Disordered" evidence="2">
    <location>
        <begin position="739"/>
        <end position="760"/>
    </location>
</feature>
<dbReference type="InterPro" id="IPR013094">
    <property type="entry name" value="AB_hydrolase_3"/>
</dbReference>
<keyword evidence="1 4" id="KW-0378">Hydrolase</keyword>
<name>A0A066VGE7_TILAU</name>
<dbReference type="GeneID" id="25263045"/>
<dbReference type="InParanoid" id="A0A066VGE7"/>